<sequence length="106" mass="11502">MSWAEFMSKGEKTPKGSLRKPSCQDELNFVSMAWAAVSEEMVTRSFKGCGISVALDGSEDGHLHNQLVSTGAPVVCSSRTNVSDECIDLLFCTDSEESLAEFSDDE</sequence>
<gene>
    <name evidence="1" type="ORF">HPB49_024021</name>
</gene>
<proteinExistence type="predicted"/>
<keyword evidence="2" id="KW-1185">Reference proteome</keyword>
<dbReference type="Proteomes" id="UP000821865">
    <property type="component" value="Chromosome 1"/>
</dbReference>
<organism evidence="1 2">
    <name type="scientific">Dermacentor silvarum</name>
    <name type="common">Tick</name>
    <dbReference type="NCBI Taxonomy" id="543639"/>
    <lineage>
        <taxon>Eukaryota</taxon>
        <taxon>Metazoa</taxon>
        <taxon>Ecdysozoa</taxon>
        <taxon>Arthropoda</taxon>
        <taxon>Chelicerata</taxon>
        <taxon>Arachnida</taxon>
        <taxon>Acari</taxon>
        <taxon>Parasitiformes</taxon>
        <taxon>Ixodida</taxon>
        <taxon>Ixodoidea</taxon>
        <taxon>Ixodidae</taxon>
        <taxon>Rhipicephalinae</taxon>
        <taxon>Dermacentor</taxon>
    </lineage>
</organism>
<protein>
    <submittedName>
        <fullName evidence="1">Uncharacterized protein</fullName>
    </submittedName>
</protein>
<evidence type="ECO:0000313" key="2">
    <source>
        <dbReference type="Proteomes" id="UP000821865"/>
    </source>
</evidence>
<name>A0ACB8E4K3_DERSI</name>
<comment type="caution">
    <text evidence="1">The sequence shown here is derived from an EMBL/GenBank/DDBJ whole genome shotgun (WGS) entry which is preliminary data.</text>
</comment>
<dbReference type="EMBL" id="CM023470">
    <property type="protein sequence ID" value="KAH7981433.1"/>
    <property type="molecule type" value="Genomic_DNA"/>
</dbReference>
<accession>A0ACB8E4K3</accession>
<evidence type="ECO:0000313" key="1">
    <source>
        <dbReference type="EMBL" id="KAH7981433.1"/>
    </source>
</evidence>
<reference evidence="1" key="1">
    <citation type="submission" date="2020-05" db="EMBL/GenBank/DDBJ databases">
        <title>Large-scale comparative analyses of tick genomes elucidate their genetic diversity and vector capacities.</title>
        <authorList>
            <person name="Jia N."/>
            <person name="Wang J."/>
            <person name="Shi W."/>
            <person name="Du L."/>
            <person name="Sun Y."/>
            <person name="Zhan W."/>
            <person name="Jiang J."/>
            <person name="Wang Q."/>
            <person name="Zhang B."/>
            <person name="Ji P."/>
            <person name="Sakyi L.B."/>
            <person name="Cui X."/>
            <person name="Yuan T."/>
            <person name="Jiang B."/>
            <person name="Yang W."/>
            <person name="Lam T.T.-Y."/>
            <person name="Chang Q."/>
            <person name="Ding S."/>
            <person name="Wang X."/>
            <person name="Zhu J."/>
            <person name="Ruan X."/>
            <person name="Zhao L."/>
            <person name="Wei J."/>
            <person name="Que T."/>
            <person name="Du C."/>
            <person name="Cheng J."/>
            <person name="Dai P."/>
            <person name="Han X."/>
            <person name="Huang E."/>
            <person name="Gao Y."/>
            <person name="Liu J."/>
            <person name="Shao H."/>
            <person name="Ye R."/>
            <person name="Li L."/>
            <person name="Wei W."/>
            <person name="Wang X."/>
            <person name="Wang C."/>
            <person name="Yang T."/>
            <person name="Huo Q."/>
            <person name="Li W."/>
            <person name="Guo W."/>
            <person name="Chen H."/>
            <person name="Zhou L."/>
            <person name="Ni X."/>
            <person name="Tian J."/>
            <person name="Zhou Y."/>
            <person name="Sheng Y."/>
            <person name="Liu T."/>
            <person name="Pan Y."/>
            <person name="Xia L."/>
            <person name="Li J."/>
            <person name="Zhao F."/>
            <person name="Cao W."/>
        </authorList>
    </citation>
    <scope>NUCLEOTIDE SEQUENCE</scope>
    <source>
        <strain evidence="1">Dsil-2018</strain>
    </source>
</reference>